<dbReference type="GO" id="GO:0043023">
    <property type="term" value="F:ribosomal large subunit binding"/>
    <property type="evidence" value="ECO:0007669"/>
    <property type="project" value="TreeGrafter"/>
</dbReference>
<dbReference type="CDD" id="cd00520">
    <property type="entry name" value="RRF"/>
    <property type="match status" value="1"/>
</dbReference>
<dbReference type="Gene3D" id="1.10.132.20">
    <property type="entry name" value="Ribosome-recycling factor"/>
    <property type="match status" value="1"/>
</dbReference>
<comment type="similarity">
    <text evidence="2 5">Belongs to the RRF family.</text>
</comment>
<evidence type="ECO:0000313" key="8">
    <source>
        <dbReference type="Proteomes" id="UP000178943"/>
    </source>
</evidence>
<comment type="function">
    <text evidence="5">Responsible for the release of ribosomes from messenger RNA at the termination of protein biosynthesis. May increase the efficiency of translation by recycling ribosomes from one round of translation to another.</text>
</comment>
<dbReference type="GO" id="GO:0006415">
    <property type="term" value="P:translational termination"/>
    <property type="evidence" value="ECO:0007669"/>
    <property type="project" value="UniProtKB-UniRule"/>
</dbReference>
<dbReference type="Proteomes" id="UP000178943">
    <property type="component" value="Unassembled WGS sequence"/>
</dbReference>
<protein>
    <recommendedName>
        <fullName evidence="5">Ribosome-recycling factor</fullName>
        <shortName evidence="5">RRF</shortName>
    </recommendedName>
    <alternativeName>
        <fullName evidence="5">Ribosome-releasing factor</fullName>
    </alternativeName>
</protein>
<evidence type="ECO:0000313" key="7">
    <source>
        <dbReference type="EMBL" id="OGF62740.1"/>
    </source>
</evidence>
<evidence type="ECO:0000256" key="5">
    <source>
        <dbReference type="HAMAP-Rule" id="MF_00040"/>
    </source>
</evidence>
<dbReference type="HAMAP" id="MF_00040">
    <property type="entry name" value="RRF"/>
    <property type="match status" value="1"/>
</dbReference>
<dbReference type="FunFam" id="1.10.132.20:FF:000001">
    <property type="entry name" value="Ribosome-recycling factor"/>
    <property type="match status" value="1"/>
</dbReference>
<accession>A0A1F5VHC7</accession>
<comment type="subcellular location">
    <subcellularLocation>
        <location evidence="1 5">Cytoplasm</location>
    </subcellularLocation>
</comment>
<dbReference type="NCBIfam" id="TIGR00496">
    <property type="entry name" value="frr"/>
    <property type="match status" value="1"/>
</dbReference>
<keyword evidence="4 5" id="KW-0648">Protein biosynthesis</keyword>
<evidence type="ECO:0000256" key="1">
    <source>
        <dbReference type="ARBA" id="ARBA00004496"/>
    </source>
</evidence>
<dbReference type="InterPro" id="IPR002661">
    <property type="entry name" value="Ribosome_recyc_fac"/>
</dbReference>
<dbReference type="InterPro" id="IPR036191">
    <property type="entry name" value="RRF_sf"/>
</dbReference>
<evidence type="ECO:0000256" key="3">
    <source>
        <dbReference type="ARBA" id="ARBA00022490"/>
    </source>
</evidence>
<dbReference type="GO" id="GO:0005737">
    <property type="term" value="C:cytoplasm"/>
    <property type="evidence" value="ECO:0007669"/>
    <property type="project" value="UniProtKB-SubCell"/>
</dbReference>
<comment type="caution">
    <text evidence="7">The sequence shown here is derived from an EMBL/GenBank/DDBJ whole genome shotgun (WGS) entry which is preliminary data.</text>
</comment>
<name>A0A1F5VHC7_9BACT</name>
<feature type="domain" description="Ribosome recycling factor" evidence="6">
    <location>
        <begin position="21"/>
        <end position="183"/>
    </location>
</feature>
<gene>
    <name evidence="5" type="primary">frr</name>
    <name evidence="7" type="ORF">A2Y62_06300</name>
</gene>
<dbReference type="SUPFAM" id="SSF55194">
    <property type="entry name" value="Ribosome recycling factor, RRF"/>
    <property type="match status" value="1"/>
</dbReference>
<dbReference type="STRING" id="1817863.A2Y62_06300"/>
<reference evidence="7 8" key="1">
    <citation type="journal article" date="2016" name="Nat. Commun.">
        <title>Thousands of microbial genomes shed light on interconnected biogeochemical processes in an aquifer system.</title>
        <authorList>
            <person name="Anantharaman K."/>
            <person name="Brown C.T."/>
            <person name="Hug L.A."/>
            <person name="Sharon I."/>
            <person name="Castelle C.J."/>
            <person name="Probst A.J."/>
            <person name="Thomas B.C."/>
            <person name="Singh A."/>
            <person name="Wilkins M.J."/>
            <person name="Karaoz U."/>
            <person name="Brodie E.L."/>
            <person name="Williams K.H."/>
            <person name="Hubbard S.S."/>
            <person name="Banfield J.F."/>
        </authorList>
    </citation>
    <scope>NUCLEOTIDE SEQUENCE [LARGE SCALE GENOMIC DNA]</scope>
</reference>
<evidence type="ECO:0000256" key="2">
    <source>
        <dbReference type="ARBA" id="ARBA00005912"/>
    </source>
</evidence>
<evidence type="ECO:0000259" key="6">
    <source>
        <dbReference type="Pfam" id="PF01765"/>
    </source>
</evidence>
<dbReference type="FunFam" id="3.30.1360.40:FF:000001">
    <property type="entry name" value="Ribosome-recycling factor"/>
    <property type="match status" value="1"/>
</dbReference>
<keyword evidence="3 5" id="KW-0963">Cytoplasm</keyword>
<sequence length="185" mass="21329">MLDEYYNELKKKMENALHAMKKDVGIIRTGRASLSILDNIRVEYFGTSVPINQVASLSIPEANLILVRPWDVATLKDIERALLASDLGINPISDGKLIKLQIPSLTEERRKELAKKVWKIAEEYKTSIRLIRREGNEKTRKMEKNKELSEDDSKKWQDKIQKLTDDYIEKVGQVADSKEKEIMSI</sequence>
<dbReference type="Gene3D" id="3.30.1360.40">
    <property type="match status" value="1"/>
</dbReference>
<dbReference type="PANTHER" id="PTHR20982:SF3">
    <property type="entry name" value="MITOCHONDRIAL RIBOSOME RECYCLING FACTOR PSEUDO 1"/>
    <property type="match status" value="1"/>
</dbReference>
<proteinExistence type="inferred from homology"/>
<evidence type="ECO:0000256" key="4">
    <source>
        <dbReference type="ARBA" id="ARBA00022917"/>
    </source>
</evidence>
<dbReference type="PANTHER" id="PTHR20982">
    <property type="entry name" value="RIBOSOME RECYCLING FACTOR"/>
    <property type="match status" value="1"/>
</dbReference>
<dbReference type="InterPro" id="IPR023584">
    <property type="entry name" value="Ribosome_recyc_fac_dom"/>
</dbReference>
<dbReference type="Pfam" id="PF01765">
    <property type="entry name" value="RRF"/>
    <property type="match status" value="1"/>
</dbReference>
<dbReference type="EMBL" id="MFGW01000176">
    <property type="protein sequence ID" value="OGF62740.1"/>
    <property type="molecule type" value="Genomic_DNA"/>
</dbReference>
<dbReference type="AlphaFoldDB" id="A0A1F5VHC7"/>
<organism evidence="7 8">
    <name type="scientific">Candidatus Fischerbacteria bacterium RBG_13_37_8</name>
    <dbReference type="NCBI Taxonomy" id="1817863"/>
    <lineage>
        <taxon>Bacteria</taxon>
        <taxon>Candidatus Fischeribacteriota</taxon>
    </lineage>
</organism>